<reference evidence="14 15" key="1">
    <citation type="journal article" date="2019" name="Sci. Rep.">
        <title>Comparative genomics of chytrid fungi reveal insights into the obligate biotrophic and pathogenic lifestyle of Synchytrium endobioticum.</title>
        <authorList>
            <person name="van de Vossenberg B.T.L.H."/>
            <person name="Warris S."/>
            <person name="Nguyen H.D.T."/>
            <person name="van Gent-Pelzer M.P.E."/>
            <person name="Joly D.L."/>
            <person name="van de Geest H.C."/>
            <person name="Bonants P.J.M."/>
            <person name="Smith D.S."/>
            <person name="Levesque C.A."/>
            <person name="van der Lee T.A.J."/>
        </authorList>
    </citation>
    <scope>NUCLEOTIDE SEQUENCE [LARGE SCALE GENOMIC DNA]</scope>
    <source>
        <strain evidence="14 15">CBS 675.73</strain>
    </source>
</reference>
<dbReference type="EC" id="2.3.1.1" evidence="13"/>
<dbReference type="FunFam" id="3.30.2330.10:FF:000001">
    <property type="entry name" value="Arginine biosynthesis bifunctional protein ArgJ, mitochondrial"/>
    <property type="match status" value="1"/>
</dbReference>
<feature type="active site" description="Nucleophile" evidence="13">
    <location>
        <position position="204"/>
    </location>
</feature>
<dbReference type="EMBL" id="QEAP01000379">
    <property type="protein sequence ID" value="TPX67823.1"/>
    <property type="molecule type" value="Genomic_DNA"/>
</dbReference>
<dbReference type="FunFam" id="3.10.20.340:FF:000001">
    <property type="entry name" value="Arginine biosynthesis bifunctional protein ArgJ, chloroplastic"/>
    <property type="match status" value="1"/>
</dbReference>
<evidence type="ECO:0000256" key="10">
    <source>
        <dbReference type="ARBA" id="ARBA00048372"/>
    </source>
</evidence>
<comment type="pathway">
    <text evidence="13">Amino-acid biosynthesis; L-arginine biosynthesis; L-ornithine and N-acetyl-L-glutamate from L-glutamate and N(2)-acetyl-L-ornithine (cyclic): step 1/1.</text>
</comment>
<comment type="subcellular location">
    <subcellularLocation>
        <location evidence="1">Cytoplasm</location>
    </subcellularLocation>
    <subcellularLocation>
        <location evidence="13">Mitochondrion matrix</location>
    </subcellularLocation>
</comment>
<evidence type="ECO:0000256" key="11">
    <source>
        <dbReference type="ARBA" id="ARBA00049439"/>
    </source>
</evidence>
<feature type="binding site" evidence="13">
    <location>
        <position position="193"/>
    </location>
    <ligand>
        <name>substrate</name>
    </ligand>
</feature>
<gene>
    <name evidence="14" type="ORF">CcCBS67573_g07376</name>
</gene>
<dbReference type="Proteomes" id="UP000320333">
    <property type="component" value="Unassembled WGS sequence"/>
</dbReference>
<keyword evidence="15" id="KW-1185">Reference proteome</keyword>
<dbReference type="PANTHER" id="PTHR23100">
    <property type="entry name" value="ARGININE BIOSYNTHESIS BIFUNCTIONAL PROTEIN ARGJ"/>
    <property type="match status" value="1"/>
</dbReference>
<feature type="binding site" evidence="13">
    <location>
        <position position="167"/>
    </location>
    <ligand>
        <name>substrate</name>
    </ligand>
</feature>
<evidence type="ECO:0000256" key="12">
    <source>
        <dbReference type="ARBA" id="ARBA00054976"/>
    </source>
</evidence>
<keyword evidence="7 13" id="KW-0068">Autocatalytic cleavage</keyword>
<feature type="site" description="Involved in the stabilization of negative charge on the oxyanion by the formation of the oxyanion hole" evidence="13">
    <location>
        <position position="125"/>
    </location>
</feature>
<dbReference type="Gene3D" id="3.60.70.12">
    <property type="entry name" value="L-amino peptidase D-ALA esterase/amidase"/>
    <property type="match status" value="1"/>
</dbReference>
<evidence type="ECO:0000256" key="13">
    <source>
        <dbReference type="HAMAP-Rule" id="MF_03124"/>
    </source>
</evidence>
<dbReference type="NCBIfam" id="NF003802">
    <property type="entry name" value="PRK05388.1"/>
    <property type="match status" value="1"/>
</dbReference>
<feature type="site" description="Involved in the stabilization of negative charge on the oxyanion by the formation of the oxyanion hole" evidence="13">
    <location>
        <position position="124"/>
    </location>
</feature>
<dbReference type="NCBIfam" id="TIGR00120">
    <property type="entry name" value="ArgJ"/>
    <property type="match status" value="1"/>
</dbReference>
<dbReference type="GO" id="GO:0004358">
    <property type="term" value="F:L-glutamate N-acetyltransferase activity, acting on acetyl-L-ornithine as donor"/>
    <property type="evidence" value="ECO:0007669"/>
    <property type="project" value="UniProtKB-UniRule"/>
</dbReference>
<feature type="binding site" evidence="13">
    <location>
        <position position="204"/>
    </location>
    <ligand>
        <name>substrate</name>
    </ligand>
</feature>
<comment type="catalytic activity">
    <reaction evidence="11 13">
        <text>N(2)-acetyl-L-ornithine + L-glutamate = N-acetyl-L-glutamate + L-ornithine</text>
        <dbReference type="Rhea" id="RHEA:15349"/>
        <dbReference type="ChEBI" id="CHEBI:29985"/>
        <dbReference type="ChEBI" id="CHEBI:44337"/>
        <dbReference type="ChEBI" id="CHEBI:46911"/>
        <dbReference type="ChEBI" id="CHEBI:57805"/>
        <dbReference type="EC" id="2.3.1.35"/>
    </reaction>
</comment>
<accession>A0A507EUQ2</accession>
<evidence type="ECO:0000256" key="6">
    <source>
        <dbReference type="ARBA" id="ARBA00022679"/>
    </source>
</evidence>
<dbReference type="UniPathway" id="UPA00068">
    <property type="reaction ID" value="UER00106"/>
</dbReference>
<evidence type="ECO:0000256" key="5">
    <source>
        <dbReference type="ARBA" id="ARBA00022605"/>
    </source>
</evidence>
<comment type="pathway">
    <text evidence="13">Amino-acid biosynthesis; L-arginine biosynthesis; N(2)-acetyl-L-ornithine from L-glutamate: step 1/4.</text>
</comment>
<feature type="chain" id="PRO_5023536995" description="Arginine biosynthesis bifunctional protein ArgJ beta chain" evidence="13">
    <location>
        <begin position="204"/>
        <end position="425"/>
    </location>
</feature>
<feature type="binding site" evidence="13">
    <location>
        <position position="421"/>
    </location>
    <ligand>
        <name>substrate</name>
    </ligand>
</feature>
<dbReference type="HAMAP" id="MF_01106">
    <property type="entry name" value="ArgJ"/>
    <property type="match status" value="1"/>
</dbReference>
<dbReference type="GO" id="GO:0005759">
    <property type="term" value="C:mitochondrial matrix"/>
    <property type="evidence" value="ECO:0007669"/>
    <property type="project" value="UniProtKB-SubCell"/>
</dbReference>
<dbReference type="GO" id="GO:0006526">
    <property type="term" value="P:L-arginine biosynthetic process"/>
    <property type="evidence" value="ECO:0007669"/>
    <property type="project" value="UniProtKB-UniRule"/>
</dbReference>
<evidence type="ECO:0000256" key="7">
    <source>
        <dbReference type="ARBA" id="ARBA00022813"/>
    </source>
</evidence>
<dbReference type="FunFam" id="3.60.70.12:FF:000001">
    <property type="entry name" value="Arginine biosynthesis bifunctional protein ArgJ, chloroplastic"/>
    <property type="match status" value="1"/>
</dbReference>
<dbReference type="GO" id="GO:0006592">
    <property type="term" value="P:ornithine biosynthetic process"/>
    <property type="evidence" value="ECO:0007669"/>
    <property type="project" value="TreeGrafter"/>
</dbReference>
<evidence type="ECO:0000313" key="15">
    <source>
        <dbReference type="Proteomes" id="UP000320333"/>
    </source>
</evidence>
<protein>
    <recommendedName>
        <fullName evidence="13">Arginine biosynthesis bifunctional protein ArgJ, mitochondrial</fullName>
    </recommendedName>
    <domain>
        <recommendedName>
            <fullName evidence="13">Glutamate N-acetyltransferase</fullName>
            <shortName evidence="13">GAT</shortName>
            <ecNumber evidence="13">2.3.1.35</ecNumber>
        </recommendedName>
        <alternativeName>
            <fullName evidence="13">Ornithine acetyltransferase</fullName>
            <shortName evidence="13">OATase</shortName>
        </alternativeName>
        <alternativeName>
            <fullName evidence="13">Ornithine transacetylase</fullName>
        </alternativeName>
    </domain>
    <domain>
        <recommendedName>
            <fullName evidence="13">Amino-acid acetyltransferase</fullName>
            <ecNumber evidence="13">2.3.1.1</ecNumber>
        </recommendedName>
        <alternativeName>
            <fullName evidence="13">N-acetylglutamate synthase</fullName>
            <shortName evidence="13">AGS</shortName>
        </alternativeName>
    </domain>
    <component>
        <recommendedName>
            <fullName evidence="13">Arginine biosynthesis bifunctional protein ArgJ alpha chain</fullName>
        </recommendedName>
    </component>
    <component>
        <recommendedName>
            <fullName evidence="13">Arginine biosynthesis bifunctional protein ArgJ beta chain</fullName>
        </recommendedName>
    </component>
</protein>
<keyword evidence="9 13" id="KW-0012">Acyltransferase</keyword>
<keyword evidence="6 13" id="KW-0808">Transferase</keyword>
<dbReference type="Pfam" id="PF01960">
    <property type="entry name" value="ArgJ"/>
    <property type="match status" value="1"/>
</dbReference>
<dbReference type="InterPro" id="IPR016117">
    <property type="entry name" value="ArgJ-like_dom_sf"/>
</dbReference>
<evidence type="ECO:0000256" key="2">
    <source>
        <dbReference type="ARBA" id="ARBA00006774"/>
    </source>
</evidence>
<dbReference type="EC" id="2.3.1.35" evidence="13"/>
<sequence>MRRHLSTVSKHVPSRGVYPLGFLVASTTAGLKKTTAPDMALVVSDRDCAGAAVFTRNAFAAAPVLMGREVIKTSGDAMRAVLVNAGCANACTGAQGIADTRTAIAKTAASLGLKSTGSTLMLSTGVIGVPLKMDRIEKGIDALSASVTKASTASHEDWLAAATAIMTTDTFPKLRSKEFSVNGKAYRIAGWSKGAGMIHPNMATMLAGIFTDAAVSKPCLQAALSHAVERSFNAISVDGDTSTNDTLVVLANGAAGTKLIDDVKSPEFAQFQDNLTEFAAELAGLVVRDGEGATKFLDIQIENARTFEEGKAVATAIAKSPLVKTAMFGQDANWGRIVCAVGYSGVDIEPTKVNLWMESKNEIVHLFKDGAPHQVFDQADKDKAKRILAGEDIVIRVNLGLGKVKAQMFTCDLSFDYVKINIDYT</sequence>
<keyword evidence="4 13" id="KW-0055">Arginine biosynthesis</keyword>
<evidence type="ECO:0000256" key="1">
    <source>
        <dbReference type="ARBA" id="ARBA00004496"/>
    </source>
</evidence>
<keyword evidence="13" id="KW-0496">Mitochondrion</keyword>
<proteinExistence type="inferred from homology"/>
<evidence type="ECO:0000313" key="14">
    <source>
        <dbReference type="EMBL" id="TPX67823.1"/>
    </source>
</evidence>
<dbReference type="AlphaFoldDB" id="A0A507EUQ2"/>
<organism evidence="14 15">
    <name type="scientific">Chytriomyces confervae</name>
    <dbReference type="NCBI Taxonomy" id="246404"/>
    <lineage>
        <taxon>Eukaryota</taxon>
        <taxon>Fungi</taxon>
        <taxon>Fungi incertae sedis</taxon>
        <taxon>Chytridiomycota</taxon>
        <taxon>Chytridiomycota incertae sedis</taxon>
        <taxon>Chytridiomycetes</taxon>
        <taxon>Chytridiales</taxon>
        <taxon>Chytriomycetaceae</taxon>
        <taxon>Chytriomyces</taxon>
    </lineage>
</organism>
<dbReference type="OrthoDB" id="4199794at2759"/>
<evidence type="ECO:0000256" key="3">
    <source>
        <dbReference type="ARBA" id="ARBA00011475"/>
    </source>
</evidence>
<comment type="catalytic activity">
    <reaction evidence="10 13">
        <text>L-glutamate + acetyl-CoA = N-acetyl-L-glutamate + CoA + H(+)</text>
        <dbReference type="Rhea" id="RHEA:24292"/>
        <dbReference type="ChEBI" id="CHEBI:15378"/>
        <dbReference type="ChEBI" id="CHEBI:29985"/>
        <dbReference type="ChEBI" id="CHEBI:44337"/>
        <dbReference type="ChEBI" id="CHEBI:57287"/>
        <dbReference type="ChEBI" id="CHEBI:57288"/>
        <dbReference type="EC" id="2.3.1.1"/>
    </reaction>
</comment>
<evidence type="ECO:0000256" key="8">
    <source>
        <dbReference type="ARBA" id="ARBA00023268"/>
    </source>
</evidence>
<comment type="subunit">
    <text evidence="13">Heterodimer of an alpha and a beta chain.</text>
</comment>
<dbReference type="Gene3D" id="3.10.20.340">
    <property type="entry name" value="ArgJ beta chain, C-terminal domain"/>
    <property type="match status" value="1"/>
</dbReference>
<dbReference type="STRING" id="246404.A0A507EUQ2"/>
<dbReference type="GO" id="GO:0004042">
    <property type="term" value="F:L-glutamate N-acetyltransferase activity"/>
    <property type="evidence" value="ECO:0007669"/>
    <property type="project" value="UniProtKB-UniRule"/>
</dbReference>
<comment type="subunit">
    <text evidence="3">Heterotetramer of two alpha and two beta chains.</text>
</comment>
<comment type="similarity">
    <text evidence="2 13">Belongs to the ArgJ family.</text>
</comment>
<dbReference type="CDD" id="cd02152">
    <property type="entry name" value="OAT"/>
    <property type="match status" value="1"/>
</dbReference>
<dbReference type="InterPro" id="IPR002813">
    <property type="entry name" value="Arg_biosynth_ArgJ"/>
</dbReference>
<comment type="PTM">
    <text evidence="13">The alpha and beta chains are autoproteolytically processed from a single precursor protein within the mitochondrion.</text>
</comment>
<feature type="site" description="Cleavage; by autolysis" evidence="13">
    <location>
        <begin position="203"/>
        <end position="204"/>
    </location>
</feature>
<name>A0A507EUQ2_9FUNG</name>
<feature type="binding site" evidence="13">
    <location>
        <position position="291"/>
    </location>
    <ligand>
        <name>substrate</name>
    </ligand>
</feature>
<keyword evidence="8 13" id="KW-0511">Multifunctional enzyme</keyword>
<evidence type="ECO:0000256" key="4">
    <source>
        <dbReference type="ARBA" id="ARBA00022571"/>
    </source>
</evidence>
<dbReference type="SUPFAM" id="SSF56266">
    <property type="entry name" value="DmpA/ArgJ-like"/>
    <property type="match status" value="1"/>
</dbReference>
<evidence type="ECO:0000256" key="9">
    <source>
        <dbReference type="ARBA" id="ARBA00023315"/>
    </source>
</evidence>
<comment type="caution">
    <text evidence="14">The sequence shown here is derived from an EMBL/GenBank/DDBJ whole genome shotgun (WGS) entry which is preliminary data.</text>
</comment>
<dbReference type="PANTHER" id="PTHR23100:SF0">
    <property type="entry name" value="ARGININE BIOSYNTHESIS BIFUNCTIONAL PROTEIN ARGJ, MITOCHONDRIAL"/>
    <property type="match status" value="1"/>
</dbReference>
<comment type="function">
    <text evidence="12">Catalyzes two activities which are involved in the cyclic version of arginine biosynthesis: the synthesis of N-acetylglutamate from glutamate and acetyl-CoA as the acetyl donor, and of ornithine by transacetylation between N(2)-acetylornithine and glutamate.</text>
</comment>
<comment type="caution">
    <text evidence="13">Lacks conserved residue(s) required for the propagation of feature annotation.</text>
</comment>
<dbReference type="Gene3D" id="3.30.2330.10">
    <property type="entry name" value="arginine biosynthesis bifunctional protein suprefamily"/>
    <property type="match status" value="1"/>
</dbReference>
<comment type="function">
    <text evidence="13">Catalyzes two activities which are involved in the cyclic version of arginine biosynthesis: the synthesis of acetylglutamate from glutamate and acetyl-CoA, and of ornithine by transacetylation between acetylornithine and glutamate.</text>
</comment>
<keyword evidence="5 13" id="KW-0028">Amino-acid biosynthesis</keyword>
<dbReference type="InterPro" id="IPR042195">
    <property type="entry name" value="ArgJ_beta_C"/>
</dbReference>
<feature type="chain" id="PRO_5023536994" description="Arginine biosynthesis bifunctional protein ArgJ alpha chain" evidence="13">
    <location>
        <begin position="1"/>
        <end position="203"/>
    </location>
</feature>